<keyword evidence="1" id="KW-0812">Transmembrane</keyword>
<dbReference type="PANTHER" id="PTHR43751">
    <property type="entry name" value="SULFATASE"/>
    <property type="match status" value="1"/>
</dbReference>
<keyword evidence="1" id="KW-0472">Membrane</keyword>
<evidence type="ECO:0000313" key="3">
    <source>
        <dbReference type="EMBL" id="MFC1849831.1"/>
    </source>
</evidence>
<evidence type="ECO:0000256" key="1">
    <source>
        <dbReference type="SAM" id="Phobius"/>
    </source>
</evidence>
<dbReference type="SUPFAM" id="SSF53649">
    <property type="entry name" value="Alkaline phosphatase-like"/>
    <property type="match status" value="1"/>
</dbReference>
<dbReference type="CDD" id="cd16148">
    <property type="entry name" value="sulfatase_like"/>
    <property type="match status" value="1"/>
</dbReference>
<feature type="domain" description="Sulfatase N-terminal" evidence="2">
    <location>
        <begin position="59"/>
        <end position="353"/>
    </location>
</feature>
<dbReference type="Pfam" id="PF00884">
    <property type="entry name" value="Sulfatase"/>
    <property type="match status" value="1"/>
</dbReference>
<dbReference type="EMBL" id="JBHPBY010000061">
    <property type="protein sequence ID" value="MFC1849831.1"/>
    <property type="molecule type" value="Genomic_DNA"/>
</dbReference>
<dbReference type="InterPro" id="IPR000917">
    <property type="entry name" value="Sulfatase_N"/>
</dbReference>
<accession>A0ABV6YUE8</accession>
<dbReference type="InterPro" id="IPR052701">
    <property type="entry name" value="GAG_Ulvan_Degrading_Sulfatases"/>
</dbReference>
<dbReference type="PANTHER" id="PTHR43751:SF3">
    <property type="entry name" value="SULFATASE N-TERMINAL DOMAIN-CONTAINING PROTEIN"/>
    <property type="match status" value="1"/>
</dbReference>
<dbReference type="Gene3D" id="3.40.720.10">
    <property type="entry name" value="Alkaline Phosphatase, subunit A"/>
    <property type="match status" value="1"/>
</dbReference>
<dbReference type="Proteomes" id="UP001594351">
    <property type="component" value="Unassembled WGS sequence"/>
</dbReference>
<evidence type="ECO:0000313" key="4">
    <source>
        <dbReference type="Proteomes" id="UP001594351"/>
    </source>
</evidence>
<protein>
    <submittedName>
        <fullName evidence="3">Sulfatase</fullName>
    </submittedName>
</protein>
<evidence type="ECO:0000259" key="2">
    <source>
        <dbReference type="Pfam" id="PF00884"/>
    </source>
</evidence>
<keyword evidence="4" id="KW-1185">Reference proteome</keyword>
<feature type="transmembrane region" description="Helical" evidence="1">
    <location>
        <begin position="26"/>
        <end position="46"/>
    </location>
</feature>
<dbReference type="InterPro" id="IPR017850">
    <property type="entry name" value="Alkaline_phosphatase_core_sf"/>
</dbReference>
<organism evidence="3 4">
    <name type="scientific">candidate division CSSED10-310 bacterium</name>
    <dbReference type="NCBI Taxonomy" id="2855610"/>
    <lineage>
        <taxon>Bacteria</taxon>
        <taxon>Bacteria division CSSED10-310</taxon>
    </lineage>
</organism>
<reference evidence="3 4" key="1">
    <citation type="submission" date="2024-09" db="EMBL/GenBank/DDBJ databases">
        <title>Laminarin stimulates single cell rates of sulfate reduction while oxygen inhibits transcriptomic activity in coastal marine sediment.</title>
        <authorList>
            <person name="Lindsay M."/>
            <person name="Orcutt B."/>
            <person name="Emerson D."/>
            <person name="Stepanauskas R."/>
            <person name="D'Angelo T."/>
        </authorList>
    </citation>
    <scope>NUCLEOTIDE SEQUENCE [LARGE SCALE GENOMIC DNA]</scope>
    <source>
        <strain evidence="3">SAG AM-311-K15</strain>
    </source>
</reference>
<gene>
    <name evidence="3" type="ORF">ACFL27_06445</name>
</gene>
<comment type="caution">
    <text evidence="3">The sequence shown here is derived from an EMBL/GenBank/DDBJ whole genome shotgun (WGS) entry which is preliminary data.</text>
</comment>
<name>A0ABV6YUE8_UNCC1</name>
<sequence>MTQDDFISGLNKKETKAEQEQYLRRAGVFLFIIFLGMIGLIAYTVLFDRDDGVSNTSPPNIVLISIDTLRADHSSLYGYPKSTTPTLDRLGKESAWFGQAITPAPWTLPAHMSVMTGLPASIHRVQKGKDSLPNSVSTLAEVLQKSGYQTAAFVSHVMVGKKYGFARGFQHFVEKIRNNRAHDVSERAIKWLESAPQEPFFLFIHYFDPHWPFFPPQEYAQMFGSGLEHEQCGKFKFLKKYSNPDNLMTAEILHHLTALYDGEIRYTDLNIDRVVHRLQSLNLLDKTVIVVFSDHGEELQERGSFGHGHSFFPEVINVLLLVRYPAKIPANTKISEIVSISDIPATLAACAGIQIPAQFVDRSWNLLELLQHDSKPESRTILLESTRRGPKRLAGIEGIFKYMMPFRFSLYTNSRIFASVEEGLYDVSADPAHNRNLITKKDRAESLPLEPDPESLVSHAIQSDIHEYILGTSTALMLLFSPAAEKDSPGVFSGEITFQENLQDEPFGFRLEQGDVFEPVKPYLQYRFSFKTGSNKKVILFPAQAENQDVSLTMTYNEKQCFKQVFHLSAVKNVMQPLGPDQNDPLCWLTWRRSVGEHVAGSAELSTSQLESLRSLGYIQ</sequence>
<keyword evidence="1" id="KW-1133">Transmembrane helix</keyword>
<proteinExistence type="predicted"/>